<dbReference type="Gene3D" id="1.10.10.10">
    <property type="entry name" value="Winged helix-like DNA-binding domain superfamily/Winged helix DNA-binding domain"/>
    <property type="match status" value="1"/>
</dbReference>
<comment type="caution">
    <text evidence="5">The sequence shown here is derived from an EMBL/GenBank/DDBJ whole genome shotgun (WGS) entry which is preliminary data.</text>
</comment>
<evidence type="ECO:0000256" key="1">
    <source>
        <dbReference type="ARBA" id="ARBA00023015"/>
    </source>
</evidence>
<dbReference type="InterPro" id="IPR002577">
    <property type="entry name" value="HTH_HxlR"/>
</dbReference>
<dbReference type="PROSITE" id="PS51118">
    <property type="entry name" value="HTH_HXLR"/>
    <property type="match status" value="1"/>
</dbReference>
<proteinExistence type="predicted"/>
<dbReference type="PANTHER" id="PTHR33204">
    <property type="entry name" value="TRANSCRIPTIONAL REGULATOR, MARR FAMILY"/>
    <property type="match status" value="1"/>
</dbReference>
<name>A0A921B2G3_9LACO</name>
<reference evidence="5" key="2">
    <citation type="submission" date="2021-09" db="EMBL/GenBank/DDBJ databases">
        <authorList>
            <person name="Gilroy R."/>
        </authorList>
    </citation>
    <scope>NUCLEOTIDE SEQUENCE</scope>
    <source>
        <strain evidence="5">CHK173-2119</strain>
    </source>
</reference>
<dbReference type="Proteomes" id="UP000774947">
    <property type="component" value="Unassembled WGS sequence"/>
</dbReference>
<dbReference type="InterPro" id="IPR036390">
    <property type="entry name" value="WH_DNA-bd_sf"/>
</dbReference>
<accession>A0A921B2G3</accession>
<gene>
    <name evidence="5" type="ORF">K8W17_03305</name>
</gene>
<dbReference type="SUPFAM" id="SSF46785">
    <property type="entry name" value="Winged helix' DNA-binding domain"/>
    <property type="match status" value="1"/>
</dbReference>
<evidence type="ECO:0000313" key="5">
    <source>
        <dbReference type="EMBL" id="HJE15086.1"/>
    </source>
</evidence>
<keyword evidence="2" id="KW-0238">DNA-binding</keyword>
<reference evidence="5" key="1">
    <citation type="journal article" date="2021" name="PeerJ">
        <title>Extensive microbial diversity within the chicken gut microbiome revealed by metagenomics and culture.</title>
        <authorList>
            <person name="Gilroy R."/>
            <person name="Ravi A."/>
            <person name="Getino M."/>
            <person name="Pursley I."/>
            <person name="Horton D.L."/>
            <person name="Alikhan N.F."/>
            <person name="Baker D."/>
            <person name="Gharbi K."/>
            <person name="Hall N."/>
            <person name="Watson M."/>
            <person name="Adriaenssens E.M."/>
            <person name="Foster-Nyarko E."/>
            <person name="Jarju S."/>
            <person name="Secka A."/>
            <person name="Antonio M."/>
            <person name="Oren A."/>
            <person name="Chaudhuri R.R."/>
            <person name="La Ragione R."/>
            <person name="Hildebrand F."/>
            <person name="Pallen M.J."/>
        </authorList>
    </citation>
    <scope>NUCLEOTIDE SEQUENCE</scope>
    <source>
        <strain evidence="5">CHK173-2119</strain>
    </source>
</reference>
<sequence length="128" mass="14551">MSFNDKKIYQLGVEATLEVIGGKWKPIILCHLGQGPLRSGELKRRIPQVTQKMLTQQLRELEHDGIISRQVYPQVPPKVVYAITDEGKSLRELLIAMSNWGEQRIKRAQANGQPIELSHQEHDGFLAL</sequence>
<keyword evidence="3" id="KW-0804">Transcription</keyword>
<organism evidence="5 6">
    <name type="scientific">Lapidilactobacillus dextrinicus</name>
    <dbReference type="NCBI Taxonomy" id="51664"/>
    <lineage>
        <taxon>Bacteria</taxon>
        <taxon>Bacillati</taxon>
        <taxon>Bacillota</taxon>
        <taxon>Bacilli</taxon>
        <taxon>Lactobacillales</taxon>
        <taxon>Lactobacillaceae</taxon>
        <taxon>Lapidilactobacillus</taxon>
    </lineage>
</organism>
<dbReference type="PANTHER" id="PTHR33204:SF29">
    <property type="entry name" value="TRANSCRIPTIONAL REGULATOR"/>
    <property type="match status" value="1"/>
</dbReference>
<evidence type="ECO:0000256" key="2">
    <source>
        <dbReference type="ARBA" id="ARBA00023125"/>
    </source>
</evidence>
<evidence type="ECO:0000256" key="3">
    <source>
        <dbReference type="ARBA" id="ARBA00023163"/>
    </source>
</evidence>
<keyword evidence="1" id="KW-0805">Transcription regulation</keyword>
<dbReference type="GO" id="GO:0003677">
    <property type="term" value="F:DNA binding"/>
    <property type="evidence" value="ECO:0007669"/>
    <property type="project" value="UniProtKB-KW"/>
</dbReference>
<dbReference type="AlphaFoldDB" id="A0A921B2G3"/>
<protein>
    <submittedName>
        <fullName evidence="5">Helix-turn-helix transcriptional regulator</fullName>
    </submittedName>
</protein>
<evidence type="ECO:0000313" key="6">
    <source>
        <dbReference type="Proteomes" id="UP000774947"/>
    </source>
</evidence>
<dbReference type="Pfam" id="PF01638">
    <property type="entry name" value="HxlR"/>
    <property type="match status" value="1"/>
</dbReference>
<evidence type="ECO:0000259" key="4">
    <source>
        <dbReference type="PROSITE" id="PS51118"/>
    </source>
</evidence>
<feature type="domain" description="HTH hxlR-type" evidence="4">
    <location>
        <begin position="11"/>
        <end position="109"/>
    </location>
</feature>
<dbReference type="InterPro" id="IPR036388">
    <property type="entry name" value="WH-like_DNA-bd_sf"/>
</dbReference>
<dbReference type="EMBL" id="DYXY01000083">
    <property type="protein sequence ID" value="HJE15086.1"/>
    <property type="molecule type" value="Genomic_DNA"/>
</dbReference>